<proteinExistence type="predicted"/>
<dbReference type="Proteomes" id="UP000636949">
    <property type="component" value="Unassembled WGS sequence"/>
</dbReference>
<gene>
    <name evidence="2" type="ORF">GCM10010995_08140</name>
</gene>
<evidence type="ECO:0000256" key="1">
    <source>
        <dbReference type="SAM" id="Phobius"/>
    </source>
</evidence>
<sequence length="145" mass="17227">MFKKKQRLKRMRKLLMVDVLKLQSKAIISLFKNLFSVPTSQSNICYDDLKSLDINDDKLILITTKLRLIYKGCLLVTAVIFTYCLWLLWSKLYWLSLLAFAATILSLAQAFKHHFWLYQIKQKRFGCGFKDWLLGFTHQREKKND</sequence>
<dbReference type="AlphaFoldDB" id="A0A8J2Z325"/>
<keyword evidence="3" id="KW-1185">Reference proteome</keyword>
<feature type="transmembrane region" description="Helical" evidence="1">
    <location>
        <begin position="94"/>
        <end position="111"/>
    </location>
</feature>
<dbReference type="RefSeq" id="WP_117001847.1">
    <property type="nucleotide sequence ID" value="NZ_BMJS01000006.1"/>
</dbReference>
<keyword evidence="1" id="KW-0812">Transmembrane</keyword>
<comment type="caution">
    <text evidence="2">The sequence shown here is derived from an EMBL/GenBank/DDBJ whole genome shotgun (WGS) entry which is preliminary data.</text>
</comment>
<accession>A0A8J2Z325</accession>
<evidence type="ECO:0000313" key="2">
    <source>
        <dbReference type="EMBL" id="GGF93384.1"/>
    </source>
</evidence>
<organism evidence="2 3">
    <name type="scientific">Cysteiniphilum litorale</name>
    <dbReference type="NCBI Taxonomy" id="2056700"/>
    <lineage>
        <taxon>Bacteria</taxon>
        <taxon>Pseudomonadati</taxon>
        <taxon>Pseudomonadota</taxon>
        <taxon>Gammaproteobacteria</taxon>
        <taxon>Thiotrichales</taxon>
        <taxon>Fastidiosibacteraceae</taxon>
        <taxon>Cysteiniphilum</taxon>
    </lineage>
</organism>
<evidence type="ECO:0000313" key="3">
    <source>
        <dbReference type="Proteomes" id="UP000636949"/>
    </source>
</evidence>
<reference evidence="2" key="1">
    <citation type="journal article" date="2014" name="Int. J. Syst. Evol. Microbiol.">
        <title>Complete genome sequence of Corynebacterium casei LMG S-19264T (=DSM 44701T), isolated from a smear-ripened cheese.</title>
        <authorList>
            <consortium name="US DOE Joint Genome Institute (JGI-PGF)"/>
            <person name="Walter F."/>
            <person name="Albersmeier A."/>
            <person name="Kalinowski J."/>
            <person name="Ruckert C."/>
        </authorList>
    </citation>
    <scope>NUCLEOTIDE SEQUENCE</scope>
    <source>
        <strain evidence="2">CGMCC 1.15758</strain>
    </source>
</reference>
<reference evidence="2" key="2">
    <citation type="submission" date="2020-09" db="EMBL/GenBank/DDBJ databases">
        <authorList>
            <person name="Sun Q."/>
            <person name="Zhou Y."/>
        </authorList>
    </citation>
    <scope>NUCLEOTIDE SEQUENCE</scope>
    <source>
        <strain evidence="2">CGMCC 1.15758</strain>
    </source>
</reference>
<name>A0A8J2Z325_9GAMM</name>
<dbReference type="EMBL" id="BMJS01000006">
    <property type="protein sequence ID" value="GGF93384.1"/>
    <property type="molecule type" value="Genomic_DNA"/>
</dbReference>
<feature type="transmembrane region" description="Helical" evidence="1">
    <location>
        <begin position="68"/>
        <end position="88"/>
    </location>
</feature>
<protein>
    <submittedName>
        <fullName evidence="2">Uncharacterized protein</fullName>
    </submittedName>
</protein>
<keyword evidence="1" id="KW-0472">Membrane</keyword>
<keyword evidence="1" id="KW-1133">Transmembrane helix</keyword>
<dbReference type="OrthoDB" id="5640562at2"/>